<keyword evidence="3" id="KW-1185">Reference proteome</keyword>
<name>A0AAD9HWE7_9PEZI</name>
<sequence>MGQSCTRPTSRVPTSRTSTRGSRRGSLTLRPCRWQQSPAHFLCPCGGCISITQSDDWPGKTWAGPVLQRLCGCAAVPSAIRCMLQMPVVHKYCGRFDLGRPGEANKAQKCAACLAAKAHRDKASERCSLTRLHPFQESALPRHGKRGYRHLHVHASLIGRMAMHGARLPAHPSNKKRPRDSIALVLSDFVHMTGRLP</sequence>
<gene>
    <name evidence="2" type="ORF">P8C59_000473</name>
</gene>
<comment type="caution">
    <text evidence="2">The sequence shown here is derived from an EMBL/GenBank/DDBJ whole genome shotgun (WGS) entry which is preliminary data.</text>
</comment>
<dbReference type="Proteomes" id="UP001217918">
    <property type="component" value="Unassembled WGS sequence"/>
</dbReference>
<proteinExistence type="predicted"/>
<protein>
    <submittedName>
        <fullName evidence="2">Uncharacterized protein</fullName>
    </submittedName>
</protein>
<feature type="region of interest" description="Disordered" evidence="1">
    <location>
        <begin position="1"/>
        <end position="26"/>
    </location>
</feature>
<evidence type="ECO:0000313" key="2">
    <source>
        <dbReference type="EMBL" id="KAK2066681.1"/>
    </source>
</evidence>
<evidence type="ECO:0000256" key="1">
    <source>
        <dbReference type="SAM" id="MobiDB-lite"/>
    </source>
</evidence>
<accession>A0AAD9HWE7</accession>
<dbReference type="AlphaFoldDB" id="A0AAD9HWE7"/>
<dbReference type="EMBL" id="JAQQPM010000001">
    <property type="protein sequence ID" value="KAK2066681.1"/>
    <property type="molecule type" value="Genomic_DNA"/>
</dbReference>
<evidence type="ECO:0000313" key="3">
    <source>
        <dbReference type="Proteomes" id="UP001217918"/>
    </source>
</evidence>
<reference evidence="2" key="1">
    <citation type="journal article" date="2023" name="Mol. Plant Microbe Interact.">
        <title>Elucidating the Obligate Nature and Biological Capacity of an Invasive Fungal Corn Pathogen.</title>
        <authorList>
            <person name="MacCready J.S."/>
            <person name="Roggenkamp E.M."/>
            <person name="Gdanetz K."/>
            <person name="Chilvers M.I."/>
        </authorList>
    </citation>
    <scope>NUCLEOTIDE SEQUENCE</scope>
    <source>
        <strain evidence="2">PM02</strain>
    </source>
</reference>
<organism evidence="2 3">
    <name type="scientific">Phyllachora maydis</name>
    <dbReference type="NCBI Taxonomy" id="1825666"/>
    <lineage>
        <taxon>Eukaryota</taxon>
        <taxon>Fungi</taxon>
        <taxon>Dikarya</taxon>
        <taxon>Ascomycota</taxon>
        <taxon>Pezizomycotina</taxon>
        <taxon>Sordariomycetes</taxon>
        <taxon>Sordariomycetidae</taxon>
        <taxon>Phyllachorales</taxon>
        <taxon>Phyllachoraceae</taxon>
        <taxon>Phyllachora</taxon>
    </lineage>
</organism>